<feature type="transmembrane region" description="Helical" evidence="2">
    <location>
        <begin position="293"/>
        <end position="315"/>
    </location>
</feature>
<keyword evidence="2" id="KW-0472">Membrane</keyword>
<feature type="transmembrane region" description="Helical" evidence="2">
    <location>
        <begin position="112"/>
        <end position="134"/>
    </location>
</feature>
<sequence>MNFQSKTQESAYYQEWAYVQGRTFLLFLLALGSLLVTFRIGAYLGSLLFPDSPKLVFAVKSGFVFLGYLGIDWVLATALSSASHISDSDIVIIDEDTGKETQACPTSRKRSVWIFAITALLSTIGLSLVSNLFVSTEMAGQSHLLTYNGQIEQAMSNDSLFKSKAFKLLEKAGDEERQRIDEARMEKTKLVQEAVASGSKSWQQDYEMHKNNPKAWFWVCTSCPRSYRQYRQRIKDAMNKGDAIIAQAQGYQTKLQASLTPTLSYQLATDTMLAQVRNNVLSLESERSRRASLINLILLTLTIGAGLLSLILTYVLREHRKENGQQVAENHVRPIMMLLDMVHGLVTTLTDILFTLFAQPFHWLKENGYLKTYQITENRFTVASYGSVGGKDPSEKRICRSCKKDISHKRSDAKFCSDKCRMDYHNYVPGRNGSNGSHG</sequence>
<evidence type="ECO:0000256" key="2">
    <source>
        <dbReference type="SAM" id="Phobius"/>
    </source>
</evidence>
<name>A0A2D0MXA7_FLAN2</name>
<proteinExistence type="predicted"/>
<evidence type="ECO:0000256" key="1">
    <source>
        <dbReference type="SAM" id="Coils"/>
    </source>
</evidence>
<protein>
    <submittedName>
        <fullName evidence="3">Uncharacterized protein</fullName>
    </submittedName>
</protein>
<reference evidence="3 4" key="1">
    <citation type="submission" date="2017-10" db="EMBL/GenBank/DDBJ databases">
        <title>The draft genome sequence of Lewinella nigricans NBRC 102662.</title>
        <authorList>
            <person name="Wang K."/>
        </authorList>
    </citation>
    <scope>NUCLEOTIDE SEQUENCE [LARGE SCALE GENOMIC DNA]</scope>
    <source>
        <strain evidence="3 4">NBRC 102662</strain>
    </source>
</reference>
<evidence type="ECO:0000313" key="4">
    <source>
        <dbReference type="Proteomes" id="UP000223913"/>
    </source>
</evidence>
<comment type="caution">
    <text evidence="3">The sequence shown here is derived from an EMBL/GenBank/DDBJ whole genome shotgun (WGS) entry which is preliminary data.</text>
</comment>
<dbReference type="RefSeq" id="WP_099155820.1">
    <property type="nucleotide sequence ID" value="NZ_PDUD01000075.1"/>
</dbReference>
<keyword evidence="1" id="KW-0175">Coiled coil</keyword>
<accession>A0A2D0MXA7</accession>
<gene>
    <name evidence="3" type="ORF">CRP01_40500</name>
</gene>
<keyword evidence="2" id="KW-1133">Transmembrane helix</keyword>
<dbReference type="Proteomes" id="UP000223913">
    <property type="component" value="Unassembled WGS sequence"/>
</dbReference>
<feature type="transmembrane region" description="Helical" evidence="2">
    <location>
        <begin position="335"/>
        <end position="357"/>
    </location>
</feature>
<dbReference type="AlphaFoldDB" id="A0A2D0MXA7"/>
<evidence type="ECO:0000313" key="3">
    <source>
        <dbReference type="EMBL" id="PHN00788.1"/>
    </source>
</evidence>
<feature type="transmembrane region" description="Helical" evidence="2">
    <location>
        <begin position="24"/>
        <end position="45"/>
    </location>
</feature>
<organism evidence="3 4">
    <name type="scientific">Flavilitoribacter nigricans (strain ATCC 23147 / DSM 23189 / NBRC 102662 / NCIMB 1420 / SS-2)</name>
    <name type="common">Lewinella nigricans</name>
    <dbReference type="NCBI Taxonomy" id="1122177"/>
    <lineage>
        <taxon>Bacteria</taxon>
        <taxon>Pseudomonadati</taxon>
        <taxon>Bacteroidota</taxon>
        <taxon>Saprospiria</taxon>
        <taxon>Saprospirales</taxon>
        <taxon>Lewinellaceae</taxon>
        <taxon>Flavilitoribacter</taxon>
    </lineage>
</organism>
<keyword evidence="4" id="KW-1185">Reference proteome</keyword>
<keyword evidence="2" id="KW-0812">Transmembrane</keyword>
<dbReference type="EMBL" id="PDUD01000075">
    <property type="protein sequence ID" value="PHN00788.1"/>
    <property type="molecule type" value="Genomic_DNA"/>
</dbReference>
<feature type="coiled-coil region" evidence="1">
    <location>
        <begin position="166"/>
        <end position="193"/>
    </location>
</feature>